<reference evidence="3" key="1">
    <citation type="submission" date="2021-04" db="EMBL/GenBank/DDBJ databases">
        <title>Genome based classification of Actinospica acidithermotolerans sp. nov., an actinobacterium isolated from an Indonesian hot spring.</title>
        <authorList>
            <person name="Kusuma A.B."/>
            <person name="Putra K.E."/>
            <person name="Nafisah S."/>
            <person name="Loh J."/>
            <person name="Nouioui I."/>
            <person name="Goodfellow M."/>
        </authorList>
    </citation>
    <scope>NUCLEOTIDE SEQUENCE</scope>
    <source>
        <strain evidence="3">CSCA 57</strain>
    </source>
</reference>
<evidence type="ECO:0008006" key="5">
    <source>
        <dbReference type="Google" id="ProtNLM"/>
    </source>
</evidence>
<proteinExistence type="predicted"/>
<gene>
    <name evidence="3" type="ORF">KDL01_06070</name>
</gene>
<feature type="signal peptide" evidence="2">
    <location>
        <begin position="1"/>
        <end position="23"/>
    </location>
</feature>
<comment type="caution">
    <text evidence="3">The sequence shown here is derived from an EMBL/GenBank/DDBJ whole genome shotgun (WGS) entry which is preliminary data.</text>
</comment>
<dbReference type="AlphaFoldDB" id="A0A941EM02"/>
<accession>A0A941EM02</accession>
<feature type="region of interest" description="Disordered" evidence="1">
    <location>
        <begin position="36"/>
        <end position="66"/>
    </location>
</feature>
<name>A0A941EM02_9ACTN</name>
<organism evidence="3 4">
    <name type="scientific">Actinospica durhamensis</name>
    <dbReference type="NCBI Taxonomy" id="1508375"/>
    <lineage>
        <taxon>Bacteria</taxon>
        <taxon>Bacillati</taxon>
        <taxon>Actinomycetota</taxon>
        <taxon>Actinomycetes</taxon>
        <taxon>Catenulisporales</taxon>
        <taxon>Actinospicaceae</taxon>
        <taxon>Actinospica</taxon>
    </lineage>
</organism>
<dbReference type="Proteomes" id="UP000675781">
    <property type="component" value="Unassembled WGS sequence"/>
</dbReference>
<sequence>MGTEHVGRSLFLGAVAAMALAVAGCSGGSGHPSSLLSFGPTEAGGAGATTTPSTPSTASATGSGADAGASAASVEASPTALASSTAAGRTTSVSVGGGYASSALPASVWTNPSAIPLDAAYHWRSPAAVDKKASAPILTAVQDCQLALSTGDRSELAAFPAAQADLTPTSGGTGGRDDWSAQETVLATGDTSSGDIQGIYMLYGDLVASVGKCAASASGAKLTNVSSSSAGYAATLTIPTSTGTTLTVHEYLAAPYGYLVELSVWVAPYAGDKPSAAWNGASSGTVLAALSAGPCALSKAC</sequence>
<evidence type="ECO:0000313" key="4">
    <source>
        <dbReference type="Proteomes" id="UP000675781"/>
    </source>
</evidence>
<evidence type="ECO:0000256" key="1">
    <source>
        <dbReference type="SAM" id="MobiDB-lite"/>
    </source>
</evidence>
<keyword evidence="2" id="KW-0732">Signal</keyword>
<dbReference type="EMBL" id="JAGSOG010000017">
    <property type="protein sequence ID" value="MBR7832818.1"/>
    <property type="molecule type" value="Genomic_DNA"/>
</dbReference>
<evidence type="ECO:0000313" key="3">
    <source>
        <dbReference type="EMBL" id="MBR7832818.1"/>
    </source>
</evidence>
<dbReference type="RefSeq" id="WP_212527344.1">
    <property type="nucleotide sequence ID" value="NZ_JAGSOG010000017.1"/>
</dbReference>
<feature type="chain" id="PRO_5038579757" description="Lipoprotein" evidence="2">
    <location>
        <begin position="24"/>
        <end position="301"/>
    </location>
</feature>
<protein>
    <recommendedName>
        <fullName evidence="5">Lipoprotein</fullName>
    </recommendedName>
</protein>
<evidence type="ECO:0000256" key="2">
    <source>
        <dbReference type="SAM" id="SignalP"/>
    </source>
</evidence>
<keyword evidence="4" id="KW-1185">Reference proteome</keyword>
<feature type="compositionally biased region" description="Low complexity" evidence="1">
    <location>
        <begin position="48"/>
        <end position="66"/>
    </location>
</feature>